<dbReference type="RefSeq" id="WP_179429600.1">
    <property type="nucleotide sequence ID" value="NZ_JACBZP010000001.1"/>
</dbReference>
<evidence type="ECO:0000256" key="1">
    <source>
        <dbReference type="SAM" id="MobiDB-lite"/>
    </source>
</evidence>
<evidence type="ECO:0000259" key="2">
    <source>
        <dbReference type="PROSITE" id="PS51819"/>
    </source>
</evidence>
<accession>A0A7Z0D5M7</accession>
<keyword evidence="4" id="KW-1185">Reference proteome</keyword>
<proteinExistence type="predicted"/>
<dbReference type="EMBL" id="JACBZP010000001">
    <property type="protein sequence ID" value="NYI69360.1"/>
    <property type="molecule type" value="Genomic_DNA"/>
</dbReference>
<name>A0A7Z0D5M7_9MICO</name>
<dbReference type="GO" id="GO:0051213">
    <property type="term" value="F:dioxygenase activity"/>
    <property type="evidence" value="ECO:0007669"/>
    <property type="project" value="UniProtKB-KW"/>
</dbReference>
<dbReference type="Gene3D" id="3.10.180.10">
    <property type="entry name" value="2,3-Dihydroxybiphenyl 1,2-Dioxygenase, domain 1"/>
    <property type="match status" value="1"/>
</dbReference>
<dbReference type="GO" id="GO:0016829">
    <property type="term" value="F:lyase activity"/>
    <property type="evidence" value="ECO:0007669"/>
    <property type="project" value="UniProtKB-KW"/>
</dbReference>
<protein>
    <submittedName>
        <fullName evidence="3">Catechol 2,3-dioxygenase-like lactoylglutathione lyase family enzyme</fullName>
    </submittedName>
</protein>
<reference evidence="3 4" key="1">
    <citation type="submission" date="2020-07" db="EMBL/GenBank/DDBJ databases">
        <title>Sequencing the genomes of 1000 actinobacteria strains.</title>
        <authorList>
            <person name="Klenk H.-P."/>
        </authorList>
    </citation>
    <scope>NUCLEOTIDE SEQUENCE [LARGE SCALE GENOMIC DNA]</scope>
    <source>
        <strain evidence="3 4">DSM 26341</strain>
    </source>
</reference>
<keyword evidence="3" id="KW-0223">Dioxygenase</keyword>
<feature type="domain" description="VOC" evidence="2">
    <location>
        <begin position="145"/>
        <end position="253"/>
    </location>
</feature>
<dbReference type="InterPro" id="IPR037523">
    <property type="entry name" value="VOC_core"/>
</dbReference>
<evidence type="ECO:0000313" key="3">
    <source>
        <dbReference type="EMBL" id="NYI69360.1"/>
    </source>
</evidence>
<dbReference type="InterPro" id="IPR029068">
    <property type="entry name" value="Glyas_Bleomycin-R_OHBP_Dase"/>
</dbReference>
<keyword evidence="3" id="KW-0560">Oxidoreductase</keyword>
<organism evidence="3 4">
    <name type="scientific">Spelaeicoccus albus</name>
    <dbReference type="NCBI Taxonomy" id="1280376"/>
    <lineage>
        <taxon>Bacteria</taxon>
        <taxon>Bacillati</taxon>
        <taxon>Actinomycetota</taxon>
        <taxon>Actinomycetes</taxon>
        <taxon>Micrococcales</taxon>
        <taxon>Brevibacteriaceae</taxon>
        <taxon>Spelaeicoccus</taxon>
    </lineage>
</organism>
<evidence type="ECO:0000313" key="4">
    <source>
        <dbReference type="Proteomes" id="UP000539111"/>
    </source>
</evidence>
<dbReference type="AlphaFoldDB" id="A0A7Z0D5M7"/>
<dbReference type="SUPFAM" id="SSF54593">
    <property type="entry name" value="Glyoxalase/Bleomycin resistance protein/Dihydroxybiphenyl dioxygenase"/>
    <property type="match status" value="1"/>
</dbReference>
<dbReference type="PROSITE" id="PS51819">
    <property type="entry name" value="VOC"/>
    <property type="match status" value="1"/>
</dbReference>
<gene>
    <name evidence="3" type="ORF">BJY26_003666</name>
</gene>
<comment type="caution">
    <text evidence="3">The sequence shown here is derived from an EMBL/GenBank/DDBJ whole genome shotgun (WGS) entry which is preliminary data.</text>
</comment>
<dbReference type="Proteomes" id="UP000539111">
    <property type="component" value="Unassembled WGS sequence"/>
</dbReference>
<feature type="region of interest" description="Disordered" evidence="1">
    <location>
        <begin position="115"/>
        <end position="142"/>
    </location>
</feature>
<keyword evidence="3" id="KW-0456">Lyase</keyword>
<sequence>MTERAAASDYRVSPYRFTDGPAEMRRFLEAVGLRPVVTKDDFAVLGGAGGIVAVHPLASAETAESVTTSFGLETPDARAAAEDLIRGGLHARWWDEAFGRRAAVLGPGHEIGVREPPDDFYGFSKHSSNDRPGGRSDGGTADGPAVDVVAVVFTPDLDGWQAFFDRLGFSVAATASGWRELRAGAESGVIGLHASETGTEYRCGLSFKTSEPLADFVHRMRAEGYAVTEEPEAQAPHVTVTDPDGELIEIHRR</sequence>